<keyword evidence="3" id="KW-1185">Reference proteome</keyword>
<accession>A0A2G2YQP8</accession>
<feature type="compositionally biased region" description="Polar residues" evidence="1">
    <location>
        <begin position="45"/>
        <end position="63"/>
    </location>
</feature>
<reference evidence="2 3" key="2">
    <citation type="journal article" date="2017" name="Genome Biol.">
        <title>New reference genome sequences of hot pepper reveal the massive evolution of plant disease-resistance genes by retroduplication.</title>
        <authorList>
            <person name="Kim S."/>
            <person name="Park J."/>
            <person name="Yeom S.I."/>
            <person name="Kim Y.M."/>
            <person name="Seo E."/>
            <person name="Kim K.T."/>
            <person name="Kim M.S."/>
            <person name="Lee J.M."/>
            <person name="Cheong K."/>
            <person name="Shin H.S."/>
            <person name="Kim S.B."/>
            <person name="Han K."/>
            <person name="Lee J."/>
            <person name="Park M."/>
            <person name="Lee H.A."/>
            <person name="Lee H.Y."/>
            <person name="Lee Y."/>
            <person name="Oh S."/>
            <person name="Lee J.H."/>
            <person name="Choi E."/>
            <person name="Choi E."/>
            <person name="Lee S.E."/>
            <person name="Jeon J."/>
            <person name="Kim H."/>
            <person name="Choi G."/>
            <person name="Song H."/>
            <person name="Lee J."/>
            <person name="Lee S.C."/>
            <person name="Kwon J.K."/>
            <person name="Lee H.Y."/>
            <person name="Koo N."/>
            <person name="Hong Y."/>
            <person name="Kim R.W."/>
            <person name="Kang W.H."/>
            <person name="Huh J.H."/>
            <person name="Kang B.C."/>
            <person name="Yang T.J."/>
            <person name="Lee Y.H."/>
            <person name="Bennetzen J.L."/>
            <person name="Choi D."/>
        </authorList>
    </citation>
    <scope>NUCLEOTIDE SEQUENCE [LARGE SCALE GENOMIC DNA]</scope>
    <source>
        <strain evidence="3">cv. CM334</strain>
    </source>
</reference>
<dbReference type="AlphaFoldDB" id="A0A2G2YQP8"/>
<evidence type="ECO:0000313" key="2">
    <source>
        <dbReference type="EMBL" id="PHT72078.1"/>
    </source>
</evidence>
<feature type="region of interest" description="Disordered" evidence="1">
    <location>
        <begin position="1"/>
        <end position="91"/>
    </location>
</feature>
<sequence length="115" mass="13357">MERWDSDVEEDFYNPNYNISDEDNDFQEVIAKENTRKRKGRPRNVASTLGPSSKTTDVDSNYADSDELLQDVDSKKENDEVSYEEYNETKHKDRPTLTLGIMFGGFEEFKQACID</sequence>
<evidence type="ECO:0000256" key="1">
    <source>
        <dbReference type="SAM" id="MobiDB-lite"/>
    </source>
</evidence>
<evidence type="ECO:0000313" key="3">
    <source>
        <dbReference type="Proteomes" id="UP000222542"/>
    </source>
</evidence>
<gene>
    <name evidence="2" type="ORF">T459_22863</name>
</gene>
<name>A0A2G2YQP8_CAPAN</name>
<reference evidence="2 3" key="1">
    <citation type="journal article" date="2014" name="Nat. Genet.">
        <title>Genome sequence of the hot pepper provides insights into the evolution of pungency in Capsicum species.</title>
        <authorList>
            <person name="Kim S."/>
            <person name="Park M."/>
            <person name="Yeom S.I."/>
            <person name="Kim Y.M."/>
            <person name="Lee J.M."/>
            <person name="Lee H.A."/>
            <person name="Seo E."/>
            <person name="Choi J."/>
            <person name="Cheong K."/>
            <person name="Kim K.T."/>
            <person name="Jung K."/>
            <person name="Lee G.W."/>
            <person name="Oh S.K."/>
            <person name="Bae C."/>
            <person name="Kim S.B."/>
            <person name="Lee H.Y."/>
            <person name="Kim S.Y."/>
            <person name="Kim M.S."/>
            <person name="Kang B.C."/>
            <person name="Jo Y.D."/>
            <person name="Yang H.B."/>
            <person name="Jeong H.J."/>
            <person name="Kang W.H."/>
            <person name="Kwon J.K."/>
            <person name="Shin C."/>
            <person name="Lim J.Y."/>
            <person name="Park J.H."/>
            <person name="Huh J.H."/>
            <person name="Kim J.S."/>
            <person name="Kim B.D."/>
            <person name="Cohen O."/>
            <person name="Paran I."/>
            <person name="Suh M.C."/>
            <person name="Lee S.B."/>
            <person name="Kim Y.K."/>
            <person name="Shin Y."/>
            <person name="Noh S.J."/>
            <person name="Park J."/>
            <person name="Seo Y.S."/>
            <person name="Kwon S.Y."/>
            <person name="Kim H.A."/>
            <person name="Park J.M."/>
            <person name="Kim H.J."/>
            <person name="Choi S.B."/>
            <person name="Bosland P.W."/>
            <person name="Reeves G."/>
            <person name="Jo S.H."/>
            <person name="Lee B.W."/>
            <person name="Cho H.T."/>
            <person name="Choi H.S."/>
            <person name="Lee M.S."/>
            <person name="Yu Y."/>
            <person name="Do Choi Y."/>
            <person name="Park B.S."/>
            <person name="van Deynze A."/>
            <person name="Ashrafi H."/>
            <person name="Hill T."/>
            <person name="Kim W.T."/>
            <person name="Pai H.S."/>
            <person name="Ahn H.K."/>
            <person name="Yeam I."/>
            <person name="Giovannoni J.J."/>
            <person name="Rose J.K."/>
            <person name="Sorensen I."/>
            <person name="Lee S.J."/>
            <person name="Kim R.W."/>
            <person name="Choi I.Y."/>
            <person name="Choi B.S."/>
            <person name="Lim J.S."/>
            <person name="Lee Y.H."/>
            <person name="Choi D."/>
        </authorList>
    </citation>
    <scope>NUCLEOTIDE SEQUENCE [LARGE SCALE GENOMIC DNA]</scope>
    <source>
        <strain evidence="3">cv. CM334</strain>
    </source>
</reference>
<organism evidence="2 3">
    <name type="scientific">Capsicum annuum</name>
    <name type="common">Capsicum pepper</name>
    <dbReference type="NCBI Taxonomy" id="4072"/>
    <lineage>
        <taxon>Eukaryota</taxon>
        <taxon>Viridiplantae</taxon>
        <taxon>Streptophyta</taxon>
        <taxon>Embryophyta</taxon>
        <taxon>Tracheophyta</taxon>
        <taxon>Spermatophyta</taxon>
        <taxon>Magnoliopsida</taxon>
        <taxon>eudicotyledons</taxon>
        <taxon>Gunneridae</taxon>
        <taxon>Pentapetalae</taxon>
        <taxon>asterids</taxon>
        <taxon>lamiids</taxon>
        <taxon>Solanales</taxon>
        <taxon>Solanaceae</taxon>
        <taxon>Solanoideae</taxon>
        <taxon>Capsiceae</taxon>
        <taxon>Capsicum</taxon>
    </lineage>
</organism>
<proteinExistence type="predicted"/>
<dbReference type="Gramene" id="PHT72078">
    <property type="protein sequence ID" value="PHT72078"/>
    <property type="gene ID" value="T459_22863"/>
</dbReference>
<comment type="caution">
    <text evidence="2">The sequence shown here is derived from an EMBL/GenBank/DDBJ whole genome shotgun (WGS) entry which is preliminary data.</text>
</comment>
<protein>
    <submittedName>
        <fullName evidence="2">Uncharacterized protein</fullName>
    </submittedName>
</protein>
<dbReference type="Proteomes" id="UP000222542">
    <property type="component" value="Unassembled WGS sequence"/>
</dbReference>
<dbReference type="EMBL" id="AYRZ02000009">
    <property type="protein sequence ID" value="PHT72078.1"/>
    <property type="molecule type" value="Genomic_DNA"/>
</dbReference>